<keyword evidence="7 10" id="KW-0411">Iron-sulfur</keyword>
<feature type="binding site" evidence="10">
    <location>
        <position position="19"/>
    </location>
    <ligand>
        <name>[4Fe-4S] cluster</name>
        <dbReference type="ChEBI" id="CHEBI:49883"/>
        <note>4Fe-4S-S-AdoMet</note>
    </ligand>
</feature>
<dbReference type="SFLD" id="SFLDF00294">
    <property type="entry name" value="7_8-didemethyl-8-hydroxy-5-dea"/>
    <property type="match status" value="1"/>
</dbReference>
<dbReference type="InterPro" id="IPR019939">
    <property type="entry name" value="CofG_family"/>
</dbReference>
<sequence>MNEFVTFCRNVFVPVTNICRNNCKYCTFRCDPDDPDAKLMKIDEILPILENGKKAGCTEVLFTFGEYAEQVPKYKEWLEELGYSNTVDYICELCKIAINTGLLPHTNAGILNYTELEKLKPLNASMGLMLETTANVAAHEGSPGKIPSTRIKTIRYAGELHIPFTTGILIGIGETLDDRINSLLTIAELHEEYGHIQEVIIQNFTPKPDTPMADMPSPTEEEMIQAVLIAREILPDDIAIQVAPNLIDPYILIQCGASDLGGISPTTIDWINPETEWPSVSELKEMVNGTELKERLPLYPQYIKKGWYSDNLKELIHNLADDDGYRKI</sequence>
<organism evidence="12 13">
    <name type="scientific">Methanolobus vulcani</name>
    <dbReference type="NCBI Taxonomy" id="38026"/>
    <lineage>
        <taxon>Archaea</taxon>
        <taxon>Methanobacteriati</taxon>
        <taxon>Methanobacteriota</taxon>
        <taxon>Stenosarchaea group</taxon>
        <taxon>Methanomicrobia</taxon>
        <taxon>Methanosarcinales</taxon>
        <taxon>Methanosarcinaceae</taxon>
        <taxon>Methanolobus</taxon>
    </lineage>
</organism>
<evidence type="ECO:0000256" key="10">
    <source>
        <dbReference type="HAMAP-Rule" id="MF_01611"/>
    </source>
</evidence>
<keyword evidence="3 10" id="KW-0004">4Fe-4S</keyword>
<dbReference type="SUPFAM" id="SSF102114">
    <property type="entry name" value="Radical SAM enzymes"/>
    <property type="match status" value="1"/>
</dbReference>
<evidence type="ECO:0000256" key="9">
    <source>
        <dbReference type="ARBA" id="ARBA00048974"/>
    </source>
</evidence>
<evidence type="ECO:0000313" key="12">
    <source>
        <dbReference type="EMBL" id="TQD26373.1"/>
    </source>
</evidence>
<comment type="subunit">
    <text evidence="10">The FO synthase complex consists of two subunits, CofG and CofH.</text>
</comment>
<dbReference type="AlphaFoldDB" id="A0A7Z8KRW5"/>
<dbReference type="SFLD" id="SFLDS00029">
    <property type="entry name" value="Radical_SAM"/>
    <property type="match status" value="1"/>
</dbReference>
<keyword evidence="13" id="KW-1185">Reference proteome</keyword>
<comment type="caution">
    <text evidence="12">The sequence shown here is derived from an EMBL/GenBank/DDBJ whole genome shotgun (WGS) entry which is preliminary data.</text>
</comment>
<dbReference type="InterPro" id="IPR007197">
    <property type="entry name" value="rSAM"/>
</dbReference>
<dbReference type="SMART" id="SM00729">
    <property type="entry name" value="Elp3"/>
    <property type="match status" value="1"/>
</dbReference>
<comment type="pathway">
    <text evidence="1 10">Cofactor biosynthesis; coenzyme F0 biosynthesis.</text>
</comment>
<dbReference type="CDD" id="cd01335">
    <property type="entry name" value="Radical_SAM"/>
    <property type="match status" value="1"/>
</dbReference>
<accession>A0A7Z8KRW5</accession>
<evidence type="ECO:0000256" key="8">
    <source>
        <dbReference type="ARBA" id="ARBA00023239"/>
    </source>
</evidence>
<keyword evidence="8 10" id="KW-0456">Lyase</keyword>
<evidence type="ECO:0000313" key="13">
    <source>
        <dbReference type="Proteomes" id="UP000319335"/>
    </source>
</evidence>
<evidence type="ECO:0000256" key="7">
    <source>
        <dbReference type="ARBA" id="ARBA00023014"/>
    </source>
</evidence>
<evidence type="ECO:0000256" key="5">
    <source>
        <dbReference type="ARBA" id="ARBA00022723"/>
    </source>
</evidence>
<dbReference type="UniPathway" id="UPA00072"/>
<dbReference type="Proteomes" id="UP000319335">
    <property type="component" value="Unassembled WGS sequence"/>
</dbReference>
<comment type="function">
    <text evidence="10">Catalyzes the radical-mediated synthesis of 7,8-didemethyl-8-hydroxy-5-deazariboflavin (FO) from 5-amino-5-(4-hydroxybenzyl)-6-(D-ribitylimino)-5,6-dihydrouracil.</text>
</comment>
<dbReference type="GO" id="GO:0051539">
    <property type="term" value="F:4 iron, 4 sulfur cluster binding"/>
    <property type="evidence" value="ECO:0007669"/>
    <property type="project" value="UniProtKB-KW"/>
</dbReference>
<dbReference type="InterPro" id="IPR034405">
    <property type="entry name" value="F420"/>
</dbReference>
<name>A0A7Z8KRW5_9EURY</name>
<comment type="cofactor">
    <cofactor evidence="10">
        <name>[4Fe-4S] cluster</name>
        <dbReference type="ChEBI" id="CHEBI:49883"/>
    </cofactor>
    <text evidence="10">Binds 1 [4Fe-4S] cluster. The cluster is coordinated with 3 cysteines and an exchangeable S-adenosyl-L-methionine.</text>
</comment>
<evidence type="ECO:0000256" key="6">
    <source>
        <dbReference type="ARBA" id="ARBA00023004"/>
    </source>
</evidence>
<dbReference type="RefSeq" id="WP_154809408.1">
    <property type="nucleotide sequence ID" value="NZ_VIAQ01000012.1"/>
</dbReference>
<dbReference type="InterPro" id="IPR006638">
    <property type="entry name" value="Elp3/MiaA/NifB-like_rSAM"/>
</dbReference>
<feature type="domain" description="Radical SAM core" evidence="11">
    <location>
        <begin position="5"/>
        <end position="245"/>
    </location>
</feature>
<protein>
    <recommendedName>
        <fullName evidence="2 10">7,8-didemethyl-8-hydroxy-5-deazariboflavin synthase</fullName>
        <ecNumber evidence="2 10">4.3.1.32</ecNumber>
    </recommendedName>
    <alternativeName>
        <fullName evidence="10">FO synthase subunit 1</fullName>
    </alternativeName>
</protein>
<evidence type="ECO:0000256" key="4">
    <source>
        <dbReference type="ARBA" id="ARBA00022691"/>
    </source>
</evidence>
<dbReference type="SFLD" id="SFLDG01388">
    <property type="entry name" value="7_8-didemethyl-8-hydroxy-5-dea"/>
    <property type="match status" value="1"/>
</dbReference>
<dbReference type="Gene3D" id="3.20.20.70">
    <property type="entry name" value="Aldolase class I"/>
    <property type="match status" value="1"/>
</dbReference>
<dbReference type="GO" id="GO:0005506">
    <property type="term" value="F:iron ion binding"/>
    <property type="evidence" value="ECO:0007669"/>
    <property type="project" value="UniProtKB-UniRule"/>
</dbReference>
<dbReference type="SFLD" id="SFLDG01064">
    <property type="entry name" value="F420__menaquinone_cofactor_bio"/>
    <property type="match status" value="1"/>
</dbReference>
<dbReference type="PANTHER" id="PTHR43076:SF15">
    <property type="entry name" value="7,8-DIDEMETHYL-8-HYDROXY-5-DEAZARIBOFLAVIN SYNTHASE"/>
    <property type="match status" value="1"/>
</dbReference>
<feature type="binding site" evidence="10">
    <location>
        <position position="26"/>
    </location>
    <ligand>
        <name>[4Fe-4S] cluster</name>
        <dbReference type="ChEBI" id="CHEBI:49883"/>
        <note>4Fe-4S-S-AdoMet</note>
    </ligand>
</feature>
<dbReference type="NCBIfam" id="TIGR03550">
    <property type="entry name" value="F420_cofG"/>
    <property type="match status" value="1"/>
</dbReference>
<dbReference type="EC" id="4.3.1.32" evidence="2 10"/>
<comment type="catalytic activity">
    <reaction evidence="9 10">
        <text>5-amino-5-(4-hydroxybenzyl)-6-(D-ribitylimino)-5,6-dihydrouracil + S-adenosyl-L-methionine = 7,8-didemethyl-8-hydroxy-5-deazariboflavin + 5'-deoxyadenosine + L-methionine + NH4(+) + H(+)</text>
        <dbReference type="Rhea" id="RHEA:55204"/>
        <dbReference type="ChEBI" id="CHEBI:15378"/>
        <dbReference type="ChEBI" id="CHEBI:17319"/>
        <dbReference type="ChEBI" id="CHEBI:28938"/>
        <dbReference type="ChEBI" id="CHEBI:57844"/>
        <dbReference type="ChEBI" id="CHEBI:59789"/>
        <dbReference type="ChEBI" id="CHEBI:59904"/>
        <dbReference type="ChEBI" id="CHEBI:85936"/>
        <dbReference type="EC" id="4.3.1.32"/>
    </reaction>
</comment>
<evidence type="ECO:0000256" key="2">
    <source>
        <dbReference type="ARBA" id="ARBA00012126"/>
    </source>
</evidence>
<comment type="similarity">
    <text evidence="10">Belongs to the radical SAM superfamily. CofG family.</text>
</comment>
<evidence type="ECO:0000259" key="11">
    <source>
        <dbReference type="PROSITE" id="PS51918"/>
    </source>
</evidence>
<dbReference type="PANTHER" id="PTHR43076">
    <property type="entry name" value="FO SYNTHASE (COFH)"/>
    <property type="match status" value="1"/>
</dbReference>
<keyword evidence="4 10" id="KW-0949">S-adenosyl-L-methionine</keyword>
<dbReference type="NCBIfam" id="NF004884">
    <property type="entry name" value="PRK06245.1"/>
    <property type="match status" value="1"/>
</dbReference>
<dbReference type="GO" id="GO:0044689">
    <property type="term" value="F:7,8-didemethyl-8-hydroxy-5-deazariboflavin synthase activity"/>
    <property type="evidence" value="ECO:0007669"/>
    <property type="project" value="UniProtKB-EC"/>
</dbReference>
<evidence type="ECO:0000256" key="1">
    <source>
        <dbReference type="ARBA" id="ARBA00004712"/>
    </source>
</evidence>
<dbReference type="InterPro" id="IPR013785">
    <property type="entry name" value="Aldolase_TIM"/>
</dbReference>
<dbReference type="Pfam" id="PF04055">
    <property type="entry name" value="Radical_SAM"/>
    <property type="match status" value="1"/>
</dbReference>
<dbReference type="InterPro" id="IPR058240">
    <property type="entry name" value="rSAM_sf"/>
</dbReference>
<proteinExistence type="inferred from homology"/>
<reference evidence="12 13" key="1">
    <citation type="submission" date="2019-06" db="EMBL/GenBank/DDBJ databases">
        <title>Draft genome sequence of Methanolobus vulcani B1d.</title>
        <authorList>
            <person name="Creighbaum A.J."/>
            <person name="Ticak T."/>
            <person name="Hariraju D."/>
            <person name="Arivett B.A."/>
            <person name="Ferguson D.J.Jr."/>
        </authorList>
    </citation>
    <scope>NUCLEOTIDE SEQUENCE [LARGE SCALE GENOMIC DNA]</scope>
    <source>
        <strain evidence="12 13">B1d</strain>
    </source>
</reference>
<dbReference type="PROSITE" id="PS51918">
    <property type="entry name" value="RADICAL_SAM"/>
    <property type="match status" value="1"/>
</dbReference>
<keyword evidence="6 10" id="KW-0408">Iron</keyword>
<dbReference type="GO" id="GO:0016765">
    <property type="term" value="F:transferase activity, transferring alkyl or aryl (other than methyl) groups"/>
    <property type="evidence" value="ECO:0007669"/>
    <property type="project" value="InterPro"/>
</dbReference>
<gene>
    <name evidence="10 12" type="primary">cofG</name>
    <name evidence="12" type="ORF">FKV42_06405</name>
</gene>
<dbReference type="OrthoDB" id="35347at2157"/>
<keyword evidence="5 10" id="KW-0479">Metal-binding</keyword>
<evidence type="ECO:0000256" key="3">
    <source>
        <dbReference type="ARBA" id="ARBA00022485"/>
    </source>
</evidence>
<dbReference type="HAMAP" id="MF_01611">
    <property type="entry name" value="FO_synth_sub1"/>
    <property type="match status" value="1"/>
</dbReference>
<dbReference type="EMBL" id="VIAQ01000012">
    <property type="protein sequence ID" value="TQD26373.1"/>
    <property type="molecule type" value="Genomic_DNA"/>
</dbReference>
<feature type="binding site" evidence="10">
    <location>
        <position position="23"/>
    </location>
    <ligand>
        <name>[4Fe-4S] cluster</name>
        <dbReference type="ChEBI" id="CHEBI:49883"/>
        <note>4Fe-4S-S-AdoMet</note>
    </ligand>
</feature>